<dbReference type="InterPro" id="IPR029058">
    <property type="entry name" value="AB_hydrolase_fold"/>
</dbReference>
<keyword evidence="3" id="KW-1185">Reference proteome</keyword>
<gene>
    <name evidence="2" type="ORF">BAU17_09380</name>
</gene>
<dbReference type="Gene3D" id="3.40.50.1820">
    <property type="entry name" value="alpha/beta hydrolase"/>
    <property type="match status" value="1"/>
</dbReference>
<comment type="caution">
    <text evidence="2">The sequence shown here is derived from an EMBL/GenBank/DDBJ whole genome shotgun (WGS) entry which is preliminary data.</text>
</comment>
<dbReference type="InterPro" id="IPR000073">
    <property type="entry name" value="AB_hydrolase_1"/>
</dbReference>
<proteinExistence type="predicted"/>
<name>A0ABQ6YY85_9ENTE</name>
<evidence type="ECO:0000313" key="2">
    <source>
        <dbReference type="EMBL" id="KAF1302453.1"/>
    </source>
</evidence>
<sequence>MKLVFLHGLGQTATSWDAVQQRLSMDSENIVALELFDSFSANDTITLNMLDDVVSAKIANIQEPFVLCGLSLGAILTLKQATRTTPFLKGIIVSAAQFETPNRVLLAFQNTIFRLLPNTSFLQFGLSKKQTLQLMGSLSTLNMREEITKIALPTLILCGEKDHPNLPAAKKLRSIIPHSTLQIIADGKHELNIEQPIPFAILIDSFLKSLA</sequence>
<evidence type="ECO:0000259" key="1">
    <source>
        <dbReference type="Pfam" id="PF12697"/>
    </source>
</evidence>
<dbReference type="Proteomes" id="UP000782705">
    <property type="component" value="Unassembled WGS sequence"/>
</dbReference>
<dbReference type="InterPro" id="IPR050266">
    <property type="entry name" value="AB_hydrolase_sf"/>
</dbReference>
<dbReference type="RefSeq" id="WP_161902855.1">
    <property type="nucleotide sequence ID" value="NZ_MAEL01000052.1"/>
</dbReference>
<accession>A0ABQ6YY85</accession>
<feature type="domain" description="AB hydrolase-1" evidence="1">
    <location>
        <begin position="3"/>
        <end position="199"/>
    </location>
</feature>
<dbReference type="EMBL" id="MAEL01000052">
    <property type="protein sequence ID" value="KAF1302453.1"/>
    <property type="molecule type" value="Genomic_DNA"/>
</dbReference>
<dbReference type="SUPFAM" id="SSF53474">
    <property type="entry name" value="alpha/beta-Hydrolases"/>
    <property type="match status" value="1"/>
</dbReference>
<organism evidence="2 3">
    <name type="scientific">Candidatus Enterococcus willemsii</name>
    <dbReference type="NCBI Taxonomy" id="1857215"/>
    <lineage>
        <taxon>Bacteria</taxon>
        <taxon>Bacillati</taxon>
        <taxon>Bacillota</taxon>
        <taxon>Bacilli</taxon>
        <taxon>Lactobacillales</taxon>
        <taxon>Enterococcaceae</taxon>
        <taxon>Enterococcus</taxon>
    </lineage>
</organism>
<reference evidence="2 3" key="1">
    <citation type="submission" date="2016-06" db="EMBL/GenBank/DDBJ databases">
        <title>Four novel species of enterococci isolated from chicken manure.</title>
        <authorList>
            <person name="Van Tyne D."/>
        </authorList>
    </citation>
    <scope>NUCLEOTIDE SEQUENCE [LARGE SCALE GENOMIC DNA]</scope>
    <source>
        <strain evidence="2 3">CU12B</strain>
    </source>
</reference>
<dbReference type="PANTHER" id="PTHR43798">
    <property type="entry name" value="MONOACYLGLYCEROL LIPASE"/>
    <property type="match status" value="1"/>
</dbReference>
<evidence type="ECO:0000313" key="3">
    <source>
        <dbReference type="Proteomes" id="UP000782705"/>
    </source>
</evidence>
<dbReference type="Pfam" id="PF12697">
    <property type="entry name" value="Abhydrolase_6"/>
    <property type="match status" value="1"/>
</dbReference>
<protein>
    <recommendedName>
        <fullName evidence="1">AB hydrolase-1 domain-containing protein</fullName>
    </recommendedName>
</protein>